<dbReference type="Bgee" id="ENSOANG00000003565">
    <property type="expression patterns" value="Expressed in adult mammalian kidney and 6 other cell types or tissues"/>
</dbReference>
<dbReference type="InterPro" id="IPR039005">
    <property type="entry name" value="CSPG_rpt"/>
</dbReference>
<dbReference type="GO" id="GO:0046872">
    <property type="term" value="F:metal ion binding"/>
    <property type="evidence" value="ECO:0007669"/>
    <property type="project" value="UniProtKB-KW"/>
</dbReference>
<dbReference type="PROSITE" id="PS51854">
    <property type="entry name" value="CSPG"/>
    <property type="match status" value="12"/>
</dbReference>
<dbReference type="FunFam" id="2.60.40.2030:FF:000035">
    <property type="entry name" value="Fraser extracellular matrix complex subunit 1"/>
    <property type="match status" value="1"/>
</dbReference>
<evidence type="ECO:0000256" key="5">
    <source>
        <dbReference type="ARBA" id="ARBA00022837"/>
    </source>
</evidence>
<evidence type="ECO:0000313" key="11">
    <source>
        <dbReference type="Ensembl" id="ENSOANP00000039457.1"/>
    </source>
</evidence>
<reference evidence="11 12" key="1">
    <citation type="journal article" date="2008" name="Nature">
        <title>Genome analysis of the platypus reveals unique signatures of evolution.</title>
        <authorList>
            <person name="Warren W.C."/>
            <person name="Hillier L.W."/>
            <person name="Marshall Graves J.A."/>
            <person name="Birney E."/>
            <person name="Ponting C.P."/>
            <person name="Grutzner F."/>
            <person name="Belov K."/>
            <person name="Miller W."/>
            <person name="Clarke L."/>
            <person name="Chinwalla A.T."/>
            <person name="Yang S.P."/>
            <person name="Heger A."/>
            <person name="Locke D.P."/>
            <person name="Miethke P."/>
            <person name="Waters P.D."/>
            <person name="Veyrunes F."/>
            <person name="Fulton L."/>
            <person name="Fulton B."/>
            <person name="Graves T."/>
            <person name="Wallis J."/>
            <person name="Puente X.S."/>
            <person name="Lopez-Otin C."/>
            <person name="Ordonez G.R."/>
            <person name="Eichler E.E."/>
            <person name="Chen L."/>
            <person name="Cheng Z."/>
            <person name="Deakin J.E."/>
            <person name="Alsop A."/>
            <person name="Thompson K."/>
            <person name="Kirby P."/>
            <person name="Papenfuss A.T."/>
            <person name="Wakefield M.J."/>
            <person name="Olender T."/>
            <person name="Lancet D."/>
            <person name="Huttley G.A."/>
            <person name="Smit A.F."/>
            <person name="Pask A."/>
            <person name="Temple-Smith P."/>
            <person name="Batzer M.A."/>
            <person name="Walker J.A."/>
            <person name="Konkel M.K."/>
            <person name="Harris R.S."/>
            <person name="Whittington C.M."/>
            <person name="Wong E.S."/>
            <person name="Gemmell N.J."/>
            <person name="Buschiazzo E."/>
            <person name="Vargas Jentzsch I.M."/>
            <person name="Merkel A."/>
            <person name="Schmitz J."/>
            <person name="Zemann A."/>
            <person name="Churakov G."/>
            <person name="Kriegs J.O."/>
            <person name="Brosius J."/>
            <person name="Murchison E.P."/>
            <person name="Sachidanandam R."/>
            <person name="Smith C."/>
            <person name="Hannon G.J."/>
            <person name="Tsend-Ayush E."/>
            <person name="McMillan D."/>
            <person name="Attenborough R."/>
            <person name="Rens W."/>
            <person name="Ferguson-Smith M."/>
            <person name="Lefevre C.M."/>
            <person name="Sharp J.A."/>
            <person name="Nicholas K.R."/>
            <person name="Ray D.A."/>
            <person name="Kube M."/>
            <person name="Reinhardt R."/>
            <person name="Pringle T.H."/>
            <person name="Taylor J."/>
            <person name="Jones R.C."/>
            <person name="Nixon B."/>
            <person name="Dacheux J.L."/>
            <person name="Niwa H."/>
            <person name="Sekita Y."/>
            <person name="Huang X."/>
            <person name="Stark A."/>
            <person name="Kheradpour P."/>
            <person name="Kellis M."/>
            <person name="Flicek P."/>
            <person name="Chen Y."/>
            <person name="Webber C."/>
            <person name="Hardison R."/>
            <person name="Nelson J."/>
            <person name="Hallsworth-Pepin K."/>
            <person name="Delehaunty K."/>
            <person name="Markovic C."/>
            <person name="Minx P."/>
            <person name="Feng Y."/>
            <person name="Kremitzki C."/>
            <person name="Mitreva M."/>
            <person name="Glasscock J."/>
            <person name="Wylie T."/>
            <person name="Wohldmann P."/>
            <person name="Thiru P."/>
            <person name="Nhan M.N."/>
            <person name="Pohl C.S."/>
            <person name="Smith S.M."/>
            <person name="Hou S."/>
            <person name="Nefedov M."/>
            <person name="de Jong P.J."/>
            <person name="Renfree M.B."/>
            <person name="Mardis E.R."/>
            <person name="Wilson R.K."/>
        </authorList>
    </citation>
    <scope>NUCLEOTIDE SEQUENCE [LARGE SCALE GENOMIC DNA]</scope>
    <source>
        <strain evidence="11 12">Glennie</strain>
    </source>
</reference>
<dbReference type="OMA" id="NSGMRVQ"/>
<dbReference type="GO" id="GO:0009653">
    <property type="term" value="P:anatomical structure morphogenesis"/>
    <property type="evidence" value="ECO:0000318"/>
    <property type="project" value="GO_Central"/>
</dbReference>
<feature type="region of interest" description="Disordered" evidence="8">
    <location>
        <begin position="4071"/>
        <end position="4107"/>
    </location>
</feature>
<dbReference type="GO" id="GO:0007154">
    <property type="term" value="P:cell communication"/>
    <property type="evidence" value="ECO:0007669"/>
    <property type="project" value="InterPro"/>
</dbReference>
<feature type="repeat" description="CSPG" evidence="7">
    <location>
        <begin position="1333"/>
        <end position="1444"/>
    </location>
</feature>
<feature type="repeat" description="CSPG" evidence="7">
    <location>
        <begin position="1100"/>
        <end position="1196"/>
    </location>
</feature>
<feature type="repeat" description="CSPG" evidence="7">
    <location>
        <begin position="2585"/>
        <end position="2682"/>
    </location>
</feature>
<dbReference type="Gene3D" id="2.10.220.10">
    <property type="entry name" value="Hormone Receptor, Insulin-like Growth Factor Receptor 1, Chain A, domain 2"/>
    <property type="match status" value="8"/>
</dbReference>
<evidence type="ECO:0000256" key="7">
    <source>
        <dbReference type="PROSITE-ProRule" id="PRU01201"/>
    </source>
</evidence>
<dbReference type="FunCoup" id="A0A6I8NEI5">
    <property type="interactions" value="594"/>
</dbReference>
<evidence type="ECO:0000256" key="2">
    <source>
        <dbReference type="ARBA" id="ARBA00022723"/>
    </source>
</evidence>
<keyword evidence="2" id="KW-0479">Metal-binding</keyword>
<dbReference type="Pfam" id="PF00093">
    <property type="entry name" value="VWC"/>
    <property type="match status" value="4"/>
</dbReference>
<accession>A0A6I8NEI5</accession>
<dbReference type="Proteomes" id="UP000002279">
    <property type="component" value="Chromosome 10"/>
</dbReference>
<feature type="repeat" description="CSPG" evidence="7">
    <location>
        <begin position="2221"/>
        <end position="2320"/>
    </location>
</feature>
<evidence type="ECO:0000256" key="4">
    <source>
        <dbReference type="ARBA" id="ARBA00022737"/>
    </source>
</evidence>
<name>A0A6I8NEI5_ORNAN</name>
<feature type="domain" description="VWFC" evidence="10">
    <location>
        <begin position="151"/>
        <end position="211"/>
    </location>
</feature>
<dbReference type="SMART" id="SM00261">
    <property type="entry name" value="FU"/>
    <property type="match status" value="14"/>
</dbReference>
<keyword evidence="12" id="KW-1185">Reference proteome</keyword>
<dbReference type="SMART" id="SM00237">
    <property type="entry name" value="Calx_beta"/>
    <property type="match status" value="5"/>
</dbReference>
<dbReference type="SMART" id="SM00214">
    <property type="entry name" value="VWC"/>
    <property type="match status" value="5"/>
</dbReference>
<keyword evidence="5" id="KW-0106">Calcium</keyword>
<dbReference type="Pfam" id="PF03160">
    <property type="entry name" value="Calx-beta"/>
    <property type="match status" value="4"/>
</dbReference>
<dbReference type="SUPFAM" id="SSF141072">
    <property type="entry name" value="CalX-like"/>
    <property type="match status" value="5"/>
</dbReference>
<dbReference type="InterPro" id="IPR009030">
    <property type="entry name" value="Growth_fac_rcpt_cys_sf"/>
</dbReference>
<feature type="compositionally biased region" description="Basic and acidic residues" evidence="8">
    <location>
        <begin position="4092"/>
        <end position="4105"/>
    </location>
</feature>
<gene>
    <name evidence="11" type="primary">FRAS1</name>
</gene>
<dbReference type="PROSITE" id="PS01208">
    <property type="entry name" value="VWFC_1"/>
    <property type="match status" value="1"/>
</dbReference>
<keyword evidence="3" id="KW-0732">Signal</keyword>
<feature type="repeat" description="CSPG" evidence="7">
    <location>
        <begin position="2457"/>
        <end position="2550"/>
    </location>
</feature>
<dbReference type="InterPro" id="IPR003644">
    <property type="entry name" value="Calx_beta"/>
</dbReference>
<evidence type="ECO:0000259" key="10">
    <source>
        <dbReference type="PROSITE" id="PS50184"/>
    </source>
</evidence>
<evidence type="ECO:0000256" key="3">
    <source>
        <dbReference type="ARBA" id="ARBA00022729"/>
    </source>
</evidence>
<dbReference type="SMART" id="SM00181">
    <property type="entry name" value="EGF"/>
    <property type="match status" value="8"/>
</dbReference>
<dbReference type="InterPro" id="IPR051561">
    <property type="entry name" value="FRAS1_ECM"/>
</dbReference>
<dbReference type="GO" id="GO:0016020">
    <property type="term" value="C:membrane"/>
    <property type="evidence" value="ECO:0007669"/>
    <property type="project" value="InterPro"/>
</dbReference>
<feature type="repeat" description="CSPG" evidence="7">
    <location>
        <begin position="1855"/>
        <end position="1955"/>
    </location>
</feature>
<keyword evidence="9" id="KW-0472">Membrane</keyword>
<dbReference type="InterPro" id="IPR006212">
    <property type="entry name" value="Furin_repeat"/>
</dbReference>
<dbReference type="SUPFAM" id="SSF57184">
    <property type="entry name" value="Growth factor receptor domain"/>
    <property type="match status" value="5"/>
</dbReference>
<dbReference type="InParanoid" id="A0A6I8NEI5"/>
<keyword evidence="9" id="KW-0812">Transmembrane</keyword>
<proteinExistence type="inferred from homology"/>
<feature type="domain" description="VWFC" evidence="10">
    <location>
        <begin position="97"/>
        <end position="147"/>
    </location>
</feature>
<feature type="repeat" description="CSPG" evidence="7">
    <location>
        <begin position="1470"/>
        <end position="1566"/>
    </location>
</feature>
<dbReference type="SUPFAM" id="SSF57603">
    <property type="entry name" value="FnI-like domain"/>
    <property type="match status" value="5"/>
</dbReference>
<dbReference type="InterPro" id="IPR001007">
    <property type="entry name" value="VWF_dom"/>
</dbReference>
<dbReference type="InterPro" id="IPR038081">
    <property type="entry name" value="CalX-like_sf"/>
</dbReference>
<feature type="repeat" description="CSPG" evidence="7">
    <location>
        <begin position="1216"/>
        <end position="1308"/>
    </location>
</feature>
<dbReference type="InterPro" id="IPR000742">
    <property type="entry name" value="EGF"/>
</dbReference>
<evidence type="ECO:0000256" key="8">
    <source>
        <dbReference type="SAM" id="MobiDB-lite"/>
    </source>
</evidence>
<protein>
    <submittedName>
        <fullName evidence="11">Fraser extracellular matrix complex subunit 1</fullName>
    </submittedName>
</protein>
<feature type="transmembrane region" description="Helical" evidence="9">
    <location>
        <begin position="4045"/>
        <end position="4066"/>
    </location>
</feature>
<organism evidence="11 12">
    <name type="scientific">Ornithorhynchus anatinus</name>
    <name type="common">Duckbill platypus</name>
    <dbReference type="NCBI Taxonomy" id="9258"/>
    <lineage>
        <taxon>Eukaryota</taxon>
        <taxon>Metazoa</taxon>
        <taxon>Chordata</taxon>
        <taxon>Craniata</taxon>
        <taxon>Vertebrata</taxon>
        <taxon>Euteleostomi</taxon>
        <taxon>Mammalia</taxon>
        <taxon>Monotremata</taxon>
        <taxon>Ornithorhynchidae</taxon>
        <taxon>Ornithorhynchus</taxon>
    </lineage>
</organism>
<dbReference type="GeneTree" id="ENSGT00940000163761"/>
<evidence type="ECO:0000256" key="9">
    <source>
        <dbReference type="SAM" id="Phobius"/>
    </source>
</evidence>
<dbReference type="Gene3D" id="2.60.40.2030">
    <property type="match status" value="5"/>
</dbReference>
<comment type="similarity">
    <text evidence="1">Belongs to the FRAS1 family.</text>
</comment>
<dbReference type="PANTHER" id="PTHR45739">
    <property type="entry name" value="MATRIX PROTEIN, PUTATIVE-RELATED"/>
    <property type="match status" value="1"/>
</dbReference>
<sequence>MLPLPLSASSSPPKGLLCSPFWEGPERWIWEVGVGGPALPRPCLERARPGQTLPRRTRVRRRRMRTAVQGQGHLARGPWRPWPGFPPLRLVLFPSPQHGTEWSSRPCGVCSCMNGTVRCHRNPCPAVSCGPGTVARVPEGGCCPRCLGTGEPCQLDGRLLRDGEERQLSLCARCVCRNGTSQCFSAECPSLLCPQGEKAVRLAGHCCPRCLPRTCVTAAGTERQHGERWAEGPCVTCQCVGGETRCHRAACVPHTCDQGRSPGQRPGKCCEHCQPSQGACWSAGALRSPGELWAGPACDFCSCERGRVTCRPVECARVDCAQGEERIHLVGKCCPECLPRQRHCAYEEVTGGGSAQLTVSGLSDVGHIPEGETWQQGLCRMCRCQDAQVICYRPSCPPCPVGTWAVARTGQCCPECTTVPCHSSCLACSRSPEHCDRCRDATKLLQDGRCVDTCQTGFYQEAGACLACRKDCLTCTSGFQCSSCPDSWLLKEGRCVAACGEGFYQRHRSCAVCHRSCAACRGPTGKDCLACRDRARVLKAGACESHCGQGFYRQGGVCIACESSCESCGPDSPLCLSCAGSTVMLAGKCLAECPGGHYPDAMRRCQACHISCTRCVGPSANHCTLCSSSLVLYQGHCLSGCGENFYPDHGVCQACHPSCLSCVGPEPSDCTRCRNPEEGLQAERHLRATSVGTCLSRCKPRFYLKDTGFCEVCDGSCRACVGSSPHNCTSCPSTHVLLDGRCLSHCPPGFFRQDAACSACHPTCRECRAGSDSDCIACHPHAALSGGTCQNDCRDGQYLDPVGSCADCHPLCRHCTADPRHQGSVCLRCQNAHHLLLGDGCVPACPTGYYAERGACNECHPSCKSCLGEGPTSCSACDEALVLSHTGRCVTACYPGYYLDQGRACQVCGSLCRSCASPTSCTSCRDPAQVLLQGKCLDSCGQQYFLDVATRTCKDCHGSCGACRGPLGTDCLQCVTGYALQEGACVPRCSPAFYRDSDTCRSCDEGCVQCRGPRQCSLCEAPFLLQEGLCVSQCQQGRFPDLTQKACTACPPQCLQCDREERCLVCSGSTFLKEGRCVTSCGPGFYPHPQTGTCQGNAHPPVLRANGSLVLGVGSTRPLDPSLLDAHDPDGRVADLLFQVRRPPTNGRLLLRRAGGERLLLQDSDPFTWDDLREHSVLFVHSPEMPRQGHFSLRVSDGRFSSEPERIDTLAFSTQGPYVLKNEALRLAPGEIGAISPQLLDIRDDDDPPRDVVVEVVDPPLHGRLFLSPGPAGAPVRQLRLDELAAGLLHYAHDGSDGAADVFLLQAGDGYSFRSILLRVQIAPEDGGGESSGARLLANFLAWVPGGGLLPITRQILRAEAPGARPSEIVYVVARDQPELGEVVLLPTLPADGPADGEQPSSGEGAPIPTATFTQQDIDDGSVWYRLSGTPAQAQQDSFRFEVSSPAGLPQSHTESHVFHIGILPQTPGAPQLSPGSSLHLEVQDDRVTVIQPRALSFEDSDSPSGDIVYHVTKPLPPNQGSVEYRDRPYSPARSFTQADVDEGKVVYRPPPAAPHLQELMAFSFAGNLGLGVFPFREVSHQSLFIERFTKCLAKYNVAIKQTHSLPTTKAVLGLGETPPSICLVVSWWQEAFPGALHNQFLLPAPRESLRPGARSTVASDGDTLPPFTPVGFSPCPPRSPYTRLSPPRIAPLPDMTICSSAPPGLPESLTLHFTVSDGEHTTPEMALTLHLLPTNGQPPGLQITAPVLEVDQGDRAPLGIQLAGSEAELAPGDLVFELVKPPLHGGLLKYTAGFQGPLEAGDIFTYEDVVRQAVLYGHDGSSAPEDSLEISVTGGLTRATTVVRVQVSVPGSSSPRLAAGSTLTITVASRSSVVLTRSHLAYEAGSSPDSEVRIQCAAVPLLGTLTRTAGLEVEELSQASSFTMEDVNSHSIRYWTGFETDGHPATDSFRFSVAATHGQLDDQVLTITIVPGQKQPPVLTFADLVTVDEGGRAPLTFHHFFATDSDPMPDGAAVTISSPPKFGCIENTRTGGRFGPEGSGGRLASFLVRDIEEHHVYYFQSIHELTEPTHDAFSFYVSNGSLQAEIHTVNITIQRKSDRSPTLTLQPVQVWASSGALIQNTSIGLRDLDTPDDQLIFVLIREPEHGRLYRKEQQAGALADGRVLSRGTSFSYRDVVDGLLGYTPDLPAASADEFHFSVTDGLHTETGRMEIHLHLPESQLLHLAQNQALQLPAGSTARITEQHLHVTDKDSGGLRVRYVVKKDPSVGHLQMTQRGEPVQVSAHGPVRSFTQADVSNGLVEYSHPGGESGGEFSFQFDVVDGEGSEGSRLVDQYFTIRVLEDNLPPSITANEGLVLDENSVKTITTLQLSATDRDSGPEKLRYRITQRPQLGHLEHSASPGTRIDSFTQADLASRGVQYHHTSTAEIHADAFSFTVSDGTNEVGQTFHISINPVDDSLPVVTSPGMRVQEGLRKTISEFELKAVDADTEAESVTFTIVQPPRHGTIDRISDGQLSRRTTTFTMEDIYQSRVSYRHDGSDSLRDRFTFTVSDGTNPFFRVEEGGKEIVTAAPQKFKVDILPIDDGTPRIITNLGLQWLEYMDGKASNLITKKELLTADPDTEDRQLVYEITSGPRHGSLHHGLQPGAVVTTFTQEDVNLGLLRYVLRDEKIQETMDSFQFLVKDSLPNVVSDNTFHIQWSLISFKHTSYNVSEKAGSVSVTVERTGNLNQYAIVLCHSKQGTATSTSSPGPKPGQSDFVEYAGQVQFDEREDTKSCTIVINDDEVFENVESFTVELSMPAYALLGAVTHAEVNINDTEDEPTLQFDRKTYRVNESAGVLPVPIERGGDSSSFVSAICYTVPRSAKGSSLYAPESGSDFKSRGLSEASRVVLGPGVTLASCEVVLIDDSEYEEEEEFEVVLAGPSANARVGRASSATVLISGPNDASTVALGNTAFTVSEDAGVIKIPVVRHGTDLSTFASVWCATRPSDPPSATPGVDYIPSSRKVEFGAGDTEQSCPLTILDDAQKPAIEGLETFVVFLSSAQGAELSKPSQAVIAINDTFQDVPSMQFGKDSYPVREKDGAVHIPVIRSGDLNYESSVRCLTLSQTARVTEDFEGRTDADSARITFLKGEKVKNCTVYINDDSVFEPEERFTVSLGHPLGNHWSGARVGKNSVATVTISNEEDAPTIEFEEATYQVREPRGPEAVAVLSVGVIRRGDLNRTSKIRCSTRDGSAQSGLDYYPKSRILKFGPGEARSVFKVEIMSNEDREWHESFSLVLGPDEPVEAVLGDVATATVTILDQEAAGSLILPAPPIVVSLADYDHVDEVTKEGAKKSPSPGYPLVCVTPCDPHYPQFALTKERCGEAGINQSSVRFGWEVAAPTDSSGARSPFEAVTDNTPFTGVSHVVLDSIYFSRRFHVRCVAKAVDRAGHVGTPLRSPAVTIGTDGTLCHTPVVAGTARGFQAQSFIATLKYLDVKHKEHPNRIHISVQIPHQDGMLPLISTMPLHNLHFLLSESIYRHQHVCSNLNTARDPKGTSEAGFLGEGMTGSGLALGPGYDRPYQFDPSVREPKTIQLYKHLNLKTCTWTFDAYYDMTELIDVCGGSVTADFQVRDSAQSFLTVHVPLHVSYIYVTAPRGWASLEHHTEMEFSFFYDTVLWRTGIQTDSVLSARLQIVRIYIREDGRLVIEFKTHAKFRGHFVMEHHTLPDVKSFLMAPDHLGGMEFALQLLWSAQTFDSPSQLWRATSSYNRKDYSGEYTIFLIPCTVQPTQPWIDPGDKPLACTAHAPERFLIPIAFQQTSRPVPVVYSLNTEFQLCNNEKVFLMDPSTPDMSLAEMDYKGAFSKGQTLYGRVLWNPEQNLNSAYRLQLEKVYLCTGKDGHVPFFDPMGTVYNEGPQYGCIQPNKHLKHRFLLLDRSQPEVTDKYFHDVPFDAHFASDLADFHLVSSMPGVDGFTLKVDALYKVEAGHQWYLQVIYIIGPDSVSGPRTQRSFTAPLRRSRRDLLDDSLVYDNEGDQVKNGTNMKALSLDGPEAGVASATARTGASVGSALAAALLLLLLLLGGCCLAKRCRRPRRKGPEGPGPEDYPLNSKMDVPKRNPDPGEKNAGRQFCTVRNVNLLRENEAVYKVRGVKVKQVNLEVKVHNNLHDGTEV</sequence>
<keyword evidence="6" id="KW-0325">Glycoprotein</keyword>
<feature type="repeat" description="CSPG" evidence="7">
    <location>
        <begin position="2100"/>
        <end position="2200"/>
    </location>
</feature>
<dbReference type="Pfam" id="PF16184">
    <property type="entry name" value="Cadherin_3"/>
    <property type="match status" value="10"/>
</dbReference>
<dbReference type="Ensembl" id="ENSOANT00000067131.1">
    <property type="protein sequence ID" value="ENSOANP00000039457.1"/>
    <property type="gene ID" value="ENSOANG00000003565.3"/>
</dbReference>
<feature type="domain" description="VWFC" evidence="10">
    <location>
        <begin position="213"/>
        <end position="274"/>
    </location>
</feature>
<evidence type="ECO:0000256" key="6">
    <source>
        <dbReference type="ARBA" id="ARBA00023180"/>
    </source>
</evidence>
<evidence type="ECO:0000313" key="12">
    <source>
        <dbReference type="Proteomes" id="UP000002279"/>
    </source>
</evidence>
<feature type="region of interest" description="Disordered" evidence="8">
    <location>
        <begin position="1390"/>
        <end position="1413"/>
    </location>
</feature>
<reference evidence="11" key="3">
    <citation type="submission" date="2025-09" db="UniProtKB">
        <authorList>
            <consortium name="Ensembl"/>
        </authorList>
    </citation>
    <scope>IDENTIFICATION</scope>
    <source>
        <strain evidence="11">Glennie</strain>
    </source>
</reference>
<feature type="domain" description="VWFC" evidence="10">
    <location>
        <begin position="278"/>
        <end position="338"/>
    </location>
</feature>
<feature type="repeat" description="CSPG" evidence="7">
    <location>
        <begin position="1740"/>
        <end position="1834"/>
    </location>
</feature>
<dbReference type="Gene3D" id="6.20.200.20">
    <property type="match status" value="4"/>
</dbReference>
<feature type="domain" description="VWFC" evidence="10">
    <location>
        <begin position="371"/>
        <end position="417"/>
    </location>
</feature>
<feature type="repeat" description="CSPG" evidence="7">
    <location>
        <begin position="2345"/>
        <end position="2437"/>
    </location>
</feature>
<dbReference type="PROSITE" id="PS50184">
    <property type="entry name" value="VWFC_2"/>
    <property type="match status" value="5"/>
</dbReference>
<keyword evidence="4" id="KW-0677">Repeat</keyword>
<feature type="repeat" description="CSPG" evidence="7">
    <location>
        <begin position="1977"/>
        <end position="2079"/>
    </location>
</feature>
<dbReference type="FunFam" id="2.60.40.2030:FF:000005">
    <property type="entry name" value="Extracellular matrix protein FRAS1 isoform 1"/>
    <property type="match status" value="1"/>
</dbReference>
<dbReference type="CDD" id="cd00064">
    <property type="entry name" value="FU"/>
    <property type="match status" value="14"/>
</dbReference>
<reference evidence="11" key="2">
    <citation type="submission" date="2025-08" db="UniProtKB">
        <authorList>
            <consortium name="Ensembl"/>
        </authorList>
    </citation>
    <scope>IDENTIFICATION</scope>
    <source>
        <strain evidence="11">Glennie</strain>
    </source>
</reference>
<dbReference type="PANTHER" id="PTHR45739:SF1">
    <property type="entry name" value="EXTRACELLULAR MATRIX ORGANIZING PROTEIN FRAS1"/>
    <property type="match status" value="1"/>
</dbReference>
<evidence type="ECO:0000256" key="1">
    <source>
        <dbReference type="ARBA" id="ARBA00005529"/>
    </source>
</evidence>
<keyword evidence="9" id="KW-1133">Transmembrane helix</keyword>